<dbReference type="SMART" id="SM00354">
    <property type="entry name" value="HTH_LACI"/>
    <property type="match status" value="1"/>
</dbReference>
<keyword evidence="1" id="KW-0678">Repressor</keyword>
<accession>A0A3R6YU36</accession>
<dbReference type="PANTHER" id="PTHR30146:SF95">
    <property type="entry name" value="RIBOSE OPERON REPRESSOR"/>
    <property type="match status" value="1"/>
</dbReference>
<dbReference type="InterPro" id="IPR000843">
    <property type="entry name" value="HTH_LacI"/>
</dbReference>
<dbReference type="SUPFAM" id="SSF47413">
    <property type="entry name" value="lambda repressor-like DNA-binding domains"/>
    <property type="match status" value="1"/>
</dbReference>
<gene>
    <name evidence="7" type="ORF">DS831_02055</name>
</gene>
<name>A0A3R6YU36_9LACO</name>
<dbReference type="Pfam" id="PF00532">
    <property type="entry name" value="Peripla_BP_1"/>
    <property type="match status" value="1"/>
</dbReference>
<dbReference type="Pfam" id="PF00356">
    <property type="entry name" value="LacI"/>
    <property type="match status" value="1"/>
</dbReference>
<keyword evidence="2" id="KW-0805">Transcription regulation</keyword>
<dbReference type="Gene3D" id="1.10.260.40">
    <property type="entry name" value="lambda repressor-like DNA-binding domains"/>
    <property type="match status" value="1"/>
</dbReference>
<protein>
    <submittedName>
        <fullName evidence="7">LacI family transcriptional regulator</fullName>
    </submittedName>
</protein>
<dbReference type="PANTHER" id="PTHR30146">
    <property type="entry name" value="LACI-RELATED TRANSCRIPTIONAL REPRESSOR"/>
    <property type="match status" value="1"/>
</dbReference>
<dbReference type="CDD" id="cd06291">
    <property type="entry name" value="PBP1_Qymf-like"/>
    <property type="match status" value="1"/>
</dbReference>
<dbReference type="RefSeq" id="WP_118899897.1">
    <property type="nucleotide sequence ID" value="NZ_QOCR01000001.1"/>
</dbReference>
<evidence type="ECO:0000313" key="8">
    <source>
        <dbReference type="Proteomes" id="UP000284109"/>
    </source>
</evidence>
<proteinExistence type="predicted"/>
<dbReference type="GO" id="GO:0003700">
    <property type="term" value="F:DNA-binding transcription factor activity"/>
    <property type="evidence" value="ECO:0007669"/>
    <property type="project" value="TreeGrafter"/>
</dbReference>
<organism evidence="7 8">
    <name type="scientific">Bombilactobacillus bombi</name>
    <dbReference type="NCBI Taxonomy" id="1303590"/>
    <lineage>
        <taxon>Bacteria</taxon>
        <taxon>Bacillati</taxon>
        <taxon>Bacillota</taxon>
        <taxon>Bacilli</taxon>
        <taxon>Lactobacillales</taxon>
        <taxon>Lactobacillaceae</taxon>
        <taxon>Bombilactobacillus</taxon>
    </lineage>
</organism>
<evidence type="ECO:0000259" key="5">
    <source>
        <dbReference type="PROSITE" id="PS50932"/>
    </source>
</evidence>
<dbReference type="CDD" id="cd01392">
    <property type="entry name" value="HTH_LacI"/>
    <property type="match status" value="1"/>
</dbReference>
<dbReference type="GO" id="GO:0000976">
    <property type="term" value="F:transcription cis-regulatory region binding"/>
    <property type="evidence" value="ECO:0007669"/>
    <property type="project" value="TreeGrafter"/>
</dbReference>
<keyword evidence="8" id="KW-1185">Reference proteome</keyword>
<dbReference type="Proteomes" id="UP000284109">
    <property type="component" value="Unassembled WGS sequence"/>
</dbReference>
<keyword evidence="3" id="KW-0238">DNA-binding</keyword>
<evidence type="ECO:0000256" key="3">
    <source>
        <dbReference type="ARBA" id="ARBA00023125"/>
    </source>
</evidence>
<reference evidence="7 8" key="1">
    <citation type="submission" date="2018-07" db="EMBL/GenBank/DDBJ databases">
        <title>Genome sequences of six Lactobacillus spp. isolated from bumble bee guts.</title>
        <authorList>
            <person name="Motta E.V.S."/>
            <person name="Moran N.A."/>
        </authorList>
    </citation>
    <scope>NUCLEOTIDE SEQUENCE [LARGE SCALE GENOMIC DNA]</scope>
    <source>
        <strain evidence="7 8">BI-1.1</strain>
    </source>
</reference>
<dbReference type="PROSITE" id="PS50932">
    <property type="entry name" value="HTH_LACI_2"/>
    <property type="match status" value="1"/>
</dbReference>
<dbReference type="EMBL" id="QOCR01000001">
    <property type="protein sequence ID" value="RHW52133.1"/>
    <property type="molecule type" value="Genomic_DNA"/>
</dbReference>
<evidence type="ECO:0000256" key="1">
    <source>
        <dbReference type="ARBA" id="ARBA00022491"/>
    </source>
</evidence>
<dbReference type="PROSITE" id="PS50943">
    <property type="entry name" value="HTH_CROC1"/>
    <property type="match status" value="1"/>
</dbReference>
<keyword evidence="4" id="KW-0804">Transcription</keyword>
<dbReference type="AlphaFoldDB" id="A0A3R6YU36"/>
<feature type="domain" description="HTH lacI-type" evidence="5">
    <location>
        <begin position="2"/>
        <end position="56"/>
    </location>
</feature>
<comment type="caution">
    <text evidence="7">The sequence shown here is derived from an EMBL/GenBank/DDBJ whole genome shotgun (WGS) entry which is preliminary data.</text>
</comment>
<dbReference type="SUPFAM" id="SSF53822">
    <property type="entry name" value="Periplasmic binding protein-like I"/>
    <property type="match status" value="1"/>
</dbReference>
<dbReference type="OrthoDB" id="9796186at2"/>
<dbReference type="InterPro" id="IPR010982">
    <property type="entry name" value="Lambda_DNA-bd_dom_sf"/>
</dbReference>
<evidence type="ECO:0000259" key="6">
    <source>
        <dbReference type="PROSITE" id="PS50943"/>
    </source>
</evidence>
<evidence type="ECO:0000256" key="4">
    <source>
        <dbReference type="ARBA" id="ARBA00023163"/>
    </source>
</evidence>
<dbReference type="InterPro" id="IPR001761">
    <property type="entry name" value="Peripla_BP/Lac1_sug-bd_dom"/>
</dbReference>
<dbReference type="Gene3D" id="3.40.50.2300">
    <property type="match status" value="2"/>
</dbReference>
<evidence type="ECO:0000256" key="2">
    <source>
        <dbReference type="ARBA" id="ARBA00023015"/>
    </source>
</evidence>
<sequence length="324" mass="36501">MPKLEDVAKRANLSKTTVSRVLNKRGYLSQKTIDKVYQAMEELDYHPNVVARQLYKNKTDLIGILLPTVANPFFGELTAALEDRLYQQGFKVIIGNSMNNPQKEADYLQQLLIKQVDGLIVGSHNQGIQQYRHAGLPVVSIDRIMNQDIPVIASDNYRGGQLATERLIAQGVRKIIHTNGPHDLATPAQRRRLAYEDSMKEHNLQPITYELDFNISTADKDKVFQRIFVEHPDVEAIFASNDTDAVQIIQLAQASGRQVPRDLLVIGYDGTQLVRELVPQLTTIIQPIAQIAQTAVEVLQRRLAKQTKQKEYLLPVSLWEGTTG</sequence>
<feature type="domain" description="HTH cro/C1-type" evidence="6">
    <location>
        <begin position="4"/>
        <end position="46"/>
    </location>
</feature>
<evidence type="ECO:0000313" key="7">
    <source>
        <dbReference type="EMBL" id="RHW52133.1"/>
    </source>
</evidence>
<dbReference type="InterPro" id="IPR001387">
    <property type="entry name" value="Cro/C1-type_HTH"/>
</dbReference>
<dbReference type="InterPro" id="IPR028082">
    <property type="entry name" value="Peripla_BP_I"/>
</dbReference>